<proteinExistence type="predicted"/>
<organism evidence="1 2">
    <name type="scientific">Sphingomonas plantiphila</name>
    <dbReference type="NCBI Taxonomy" id="3163295"/>
    <lineage>
        <taxon>Bacteria</taxon>
        <taxon>Pseudomonadati</taxon>
        <taxon>Pseudomonadota</taxon>
        <taxon>Alphaproteobacteria</taxon>
        <taxon>Sphingomonadales</taxon>
        <taxon>Sphingomonadaceae</taxon>
        <taxon>Sphingomonas</taxon>
    </lineage>
</organism>
<accession>A0ABW8YMF9</accession>
<reference evidence="1 2" key="1">
    <citation type="submission" date="2024-06" db="EMBL/GenBank/DDBJ databases">
        <authorList>
            <person name="Kaempfer P."/>
            <person name="Viver T."/>
        </authorList>
    </citation>
    <scope>NUCLEOTIDE SEQUENCE [LARGE SCALE GENOMIC DNA]</scope>
    <source>
        <strain evidence="1 2">ST-64</strain>
    </source>
</reference>
<gene>
    <name evidence="1" type="ORF">ABS767_10880</name>
</gene>
<comment type="caution">
    <text evidence="1">The sequence shown here is derived from an EMBL/GenBank/DDBJ whole genome shotgun (WGS) entry which is preliminary data.</text>
</comment>
<protein>
    <submittedName>
        <fullName evidence="1">Uncharacterized protein</fullName>
    </submittedName>
</protein>
<keyword evidence="2" id="KW-1185">Reference proteome</keyword>
<dbReference type="RefSeq" id="WP_408078368.1">
    <property type="nucleotide sequence ID" value="NZ_JBELQC010000001.1"/>
</dbReference>
<evidence type="ECO:0000313" key="2">
    <source>
        <dbReference type="Proteomes" id="UP001629244"/>
    </source>
</evidence>
<name>A0ABW8YMF9_9SPHN</name>
<evidence type="ECO:0000313" key="1">
    <source>
        <dbReference type="EMBL" id="MFL9841468.1"/>
    </source>
</evidence>
<dbReference type="Proteomes" id="UP001629244">
    <property type="component" value="Unassembled WGS sequence"/>
</dbReference>
<sequence>MAAYRYEKTEQDGNKLNYQFRLTVGKALQMSANIIDLWVEVFPKGIVGTVIEKI</sequence>
<dbReference type="EMBL" id="JBELQC010000001">
    <property type="protein sequence ID" value="MFL9841468.1"/>
    <property type="molecule type" value="Genomic_DNA"/>
</dbReference>